<dbReference type="EMBL" id="JACMSC010000015">
    <property type="protein sequence ID" value="KAG6486324.1"/>
    <property type="molecule type" value="Genomic_DNA"/>
</dbReference>
<keyword evidence="11" id="KW-1185">Reference proteome</keyword>
<dbReference type="Proteomes" id="UP000734854">
    <property type="component" value="Unassembled WGS sequence"/>
</dbReference>
<sequence length="326" mass="36247">MGRHGCCFKQKLRKGLWSPEEDEKLIRHIAKYGHGCWSSVPKQAGNAAGRQHNAAFCARLLFLKRYNWQVSRGAGRAAGSGGSITCGPTSSGAPSRSRRRSSSASLRANVRSCRWSQIAARLPGRTDNEIKNFWNSCLKKKMRQRGIDPSTHEPLAEASSAPLPDEPAGELKPASTKNSSSPSKNIFSDQFISDQVNWQQQQQQPLWLTQINHEPLISPPARKPETPAQFFDGIQHSGGAVYSSNSSDQSSSSLFENGLFPALPQSQLEAEPDELKYWFEYLETSFPNSAMDSDVKPEAESTLTDLDHSLLQSFDIYNKLLQHNRE</sequence>
<dbReference type="PROSITE" id="PS50090">
    <property type="entry name" value="MYB_LIKE"/>
    <property type="match status" value="1"/>
</dbReference>
<dbReference type="PANTHER" id="PTHR47997">
    <property type="entry name" value="MYB DOMAIN PROTEIN 55"/>
    <property type="match status" value="1"/>
</dbReference>
<dbReference type="CDD" id="cd00167">
    <property type="entry name" value="SANT"/>
    <property type="match status" value="2"/>
</dbReference>
<dbReference type="GO" id="GO:0005634">
    <property type="term" value="C:nucleus"/>
    <property type="evidence" value="ECO:0007669"/>
    <property type="project" value="UniProtKB-SubCell"/>
</dbReference>
<name>A0A8J5FE79_ZINOF</name>
<feature type="region of interest" description="Disordered" evidence="7">
    <location>
        <begin position="75"/>
        <end position="105"/>
    </location>
</feature>
<dbReference type="Gene3D" id="1.10.10.60">
    <property type="entry name" value="Homeodomain-like"/>
    <property type="match status" value="2"/>
</dbReference>
<feature type="region of interest" description="Disordered" evidence="7">
    <location>
        <begin position="144"/>
        <end position="186"/>
    </location>
</feature>
<keyword evidence="6" id="KW-0539">Nucleus</keyword>
<dbReference type="Pfam" id="PF00249">
    <property type="entry name" value="Myb_DNA-binding"/>
    <property type="match status" value="2"/>
</dbReference>
<evidence type="ECO:0000256" key="1">
    <source>
        <dbReference type="ARBA" id="ARBA00004123"/>
    </source>
</evidence>
<dbReference type="InterPro" id="IPR017930">
    <property type="entry name" value="Myb_dom"/>
</dbReference>
<dbReference type="AlphaFoldDB" id="A0A8J5FE79"/>
<dbReference type="GO" id="GO:0003677">
    <property type="term" value="F:DNA binding"/>
    <property type="evidence" value="ECO:0007669"/>
    <property type="project" value="UniProtKB-KW"/>
</dbReference>
<evidence type="ECO:0000313" key="10">
    <source>
        <dbReference type="EMBL" id="KAG6486324.1"/>
    </source>
</evidence>
<dbReference type="InterPro" id="IPR051953">
    <property type="entry name" value="Plant_SW-associated_TFs"/>
</dbReference>
<dbReference type="InterPro" id="IPR001005">
    <property type="entry name" value="SANT/Myb"/>
</dbReference>
<organism evidence="10 11">
    <name type="scientific">Zingiber officinale</name>
    <name type="common">Ginger</name>
    <name type="synonym">Amomum zingiber</name>
    <dbReference type="NCBI Taxonomy" id="94328"/>
    <lineage>
        <taxon>Eukaryota</taxon>
        <taxon>Viridiplantae</taxon>
        <taxon>Streptophyta</taxon>
        <taxon>Embryophyta</taxon>
        <taxon>Tracheophyta</taxon>
        <taxon>Spermatophyta</taxon>
        <taxon>Magnoliopsida</taxon>
        <taxon>Liliopsida</taxon>
        <taxon>Zingiberales</taxon>
        <taxon>Zingiberaceae</taxon>
        <taxon>Zingiber</taxon>
    </lineage>
</organism>
<dbReference type="SMART" id="SM00717">
    <property type="entry name" value="SANT"/>
    <property type="match status" value="1"/>
</dbReference>
<evidence type="ECO:0000256" key="4">
    <source>
        <dbReference type="ARBA" id="ARBA00023125"/>
    </source>
</evidence>
<feature type="domain" description="Myb-like" evidence="8">
    <location>
        <begin position="9"/>
        <end position="138"/>
    </location>
</feature>
<keyword evidence="5" id="KW-0804">Transcription</keyword>
<dbReference type="SUPFAM" id="SSF46689">
    <property type="entry name" value="Homeodomain-like"/>
    <property type="match status" value="1"/>
</dbReference>
<comment type="caution">
    <text evidence="10">The sequence shown here is derived from an EMBL/GenBank/DDBJ whole genome shotgun (WGS) entry which is preliminary data.</text>
</comment>
<comment type="subcellular location">
    <subcellularLocation>
        <location evidence="1">Nucleus</location>
    </subcellularLocation>
</comment>
<evidence type="ECO:0000256" key="3">
    <source>
        <dbReference type="ARBA" id="ARBA00023015"/>
    </source>
</evidence>
<dbReference type="PROSITE" id="PS51294">
    <property type="entry name" value="HTH_MYB"/>
    <property type="match status" value="2"/>
</dbReference>
<evidence type="ECO:0000313" key="11">
    <source>
        <dbReference type="Proteomes" id="UP000734854"/>
    </source>
</evidence>
<evidence type="ECO:0000259" key="8">
    <source>
        <dbReference type="PROSITE" id="PS50090"/>
    </source>
</evidence>
<gene>
    <name evidence="10" type="ORF">ZIOFF_054894</name>
</gene>
<evidence type="ECO:0000259" key="9">
    <source>
        <dbReference type="PROSITE" id="PS51294"/>
    </source>
</evidence>
<reference evidence="10 11" key="1">
    <citation type="submission" date="2020-08" db="EMBL/GenBank/DDBJ databases">
        <title>Plant Genome Project.</title>
        <authorList>
            <person name="Zhang R.-G."/>
        </authorList>
    </citation>
    <scope>NUCLEOTIDE SEQUENCE [LARGE SCALE GENOMIC DNA]</scope>
    <source>
        <tissue evidence="10">Rhizome</tissue>
    </source>
</reference>
<evidence type="ECO:0000256" key="7">
    <source>
        <dbReference type="SAM" id="MobiDB-lite"/>
    </source>
</evidence>
<dbReference type="PANTHER" id="PTHR47997:SF75">
    <property type="entry name" value="MYB DOMAIN PROTEIN 55"/>
    <property type="match status" value="1"/>
</dbReference>
<keyword evidence="2" id="KW-0677">Repeat</keyword>
<evidence type="ECO:0000256" key="6">
    <source>
        <dbReference type="ARBA" id="ARBA00023242"/>
    </source>
</evidence>
<evidence type="ECO:0000256" key="5">
    <source>
        <dbReference type="ARBA" id="ARBA00023163"/>
    </source>
</evidence>
<evidence type="ECO:0000256" key="2">
    <source>
        <dbReference type="ARBA" id="ARBA00022737"/>
    </source>
</evidence>
<feature type="domain" description="HTH myb-type" evidence="9">
    <location>
        <begin position="114"/>
        <end position="142"/>
    </location>
</feature>
<protein>
    <submittedName>
        <fullName evidence="10">Uncharacterized protein</fullName>
    </submittedName>
</protein>
<keyword evidence="3" id="KW-0805">Transcription regulation</keyword>
<keyword evidence="4" id="KW-0238">DNA-binding</keyword>
<accession>A0A8J5FE79</accession>
<feature type="compositionally biased region" description="Polar residues" evidence="7">
    <location>
        <begin position="175"/>
        <end position="186"/>
    </location>
</feature>
<proteinExistence type="predicted"/>
<feature type="domain" description="HTH myb-type" evidence="9">
    <location>
        <begin position="9"/>
        <end position="46"/>
    </location>
</feature>
<dbReference type="InterPro" id="IPR009057">
    <property type="entry name" value="Homeodomain-like_sf"/>
</dbReference>